<feature type="compositionally biased region" description="Basic and acidic residues" evidence="1">
    <location>
        <begin position="1133"/>
        <end position="1145"/>
    </location>
</feature>
<dbReference type="EMBL" id="CDMZ01002799">
    <property type="protein sequence ID" value="CEM43945.1"/>
    <property type="molecule type" value="Genomic_DNA"/>
</dbReference>
<feature type="compositionally biased region" description="Polar residues" evidence="1">
    <location>
        <begin position="1420"/>
        <end position="1452"/>
    </location>
</feature>
<feature type="compositionally biased region" description="Basic and acidic residues" evidence="1">
    <location>
        <begin position="1468"/>
        <end position="1481"/>
    </location>
</feature>
<feature type="compositionally biased region" description="Basic and acidic residues" evidence="1">
    <location>
        <begin position="276"/>
        <end position="294"/>
    </location>
</feature>
<feature type="compositionally biased region" description="Basic and acidic residues" evidence="1">
    <location>
        <begin position="987"/>
        <end position="998"/>
    </location>
</feature>
<gene>
    <name evidence="2" type="ORF">Cvel_27942</name>
</gene>
<feature type="region of interest" description="Disordered" evidence="1">
    <location>
        <begin position="1214"/>
        <end position="1264"/>
    </location>
</feature>
<name>A0A0G4HIQ2_9ALVE</name>
<feature type="compositionally biased region" description="Basic and acidic residues" evidence="1">
    <location>
        <begin position="853"/>
        <end position="881"/>
    </location>
</feature>
<proteinExistence type="predicted"/>
<dbReference type="PANTHER" id="PTHR24216:SF65">
    <property type="entry name" value="PAXILLIN-LIKE PROTEIN 1"/>
    <property type="match status" value="1"/>
</dbReference>
<feature type="compositionally biased region" description="Basic and acidic residues" evidence="1">
    <location>
        <begin position="26"/>
        <end position="45"/>
    </location>
</feature>
<feature type="compositionally biased region" description="Gly residues" evidence="1">
    <location>
        <begin position="1500"/>
        <end position="1509"/>
    </location>
</feature>
<feature type="compositionally biased region" description="Basic and acidic residues" evidence="1">
    <location>
        <begin position="303"/>
        <end position="315"/>
    </location>
</feature>
<dbReference type="PANTHER" id="PTHR24216">
    <property type="entry name" value="PAXILLIN-RELATED"/>
    <property type="match status" value="1"/>
</dbReference>
<feature type="compositionally biased region" description="Low complexity" evidence="1">
    <location>
        <begin position="694"/>
        <end position="707"/>
    </location>
</feature>
<reference evidence="2" key="1">
    <citation type="submission" date="2014-11" db="EMBL/GenBank/DDBJ databases">
        <authorList>
            <person name="Otto D Thomas"/>
            <person name="Naeem Raeece"/>
        </authorList>
    </citation>
    <scope>NUCLEOTIDE SEQUENCE</scope>
</reference>
<evidence type="ECO:0000256" key="1">
    <source>
        <dbReference type="SAM" id="MobiDB-lite"/>
    </source>
</evidence>
<feature type="compositionally biased region" description="Low complexity" evidence="1">
    <location>
        <begin position="244"/>
        <end position="256"/>
    </location>
</feature>
<accession>A0A0G4HIQ2</accession>
<feature type="region of interest" description="Disordered" evidence="1">
    <location>
        <begin position="1279"/>
        <end position="1509"/>
    </location>
</feature>
<organism evidence="2">
    <name type="scientific">Chromera velia CCMP2878</name>
    <dbReference type="NCBI Taxonomy" id="1169474"/>
    <lineage>
        <taxon>Eukaryota</taxon>
        <taxon>Sar</taxon>
        <taxon>Alveolata</taxon>
        <taxon>Colpodellida</taxon>
        <taxon>Chromeraceae</taxon>
        <taxon>Chromera</taxon>
    </lineage>
</organism>
<feature type="compositionally biased region" description="Low complexity" evidence="1">
    <location>
        <begin position="1343"/>
        <end position="1375"/>
    </location>
</feature>
<feature type="region of interest" description="Disordered" evidence="1">
    <location>
        <begin position="63"/>
        <end position="556"/>
    </location>
</feature>
<protein>
    <submittedName>
        <fullName evidence="2">Uncharacterized protein</fullName>
    </submittedName>
</protein>
<sequence>MRGTRGGEQAGRKPKQAGGTQPKQQRPKERDETARERNLTGMLKEMRLRLQRLSNFRRELQQIPVPLSSAASPPRAERGHRPLVTRETNERGDMPRVSPQRAPRARSQDSLLQPSPSPERFHRITVFSSSQGSLYSNLQRAVERSARDHASGRYQRHSGGRTRDREIDLQVSGYGVRGSPPPPVSSSALGPRADALRLSEESVGQVSRERERREKRRRGTRETNENRAVNASLTPSPPPRGRTRLTSPRSPRLLSVRRAEGRRRRSKKTNREEEEEYRHPLHERALSRDRESHHPSVPAPPVREPRSPPRRDAFRGRPIPIPPDMLPSPEDSLSLSFSLPDVGGQREMERLEGEVTEEKHRADSFAEGRGSESEWQKLRRGGGTRADPANLETRVRISSPSRGAVDRHRDSSSVSFAHGSAFKQAPDVAASSQVQREQEKERMAFESLIQESRRQQVLRDGGAGWGADSQIPQPSVVEGVDSDQRRRRGRDRDPLQWKDRPLPSSLEERGQVGVGGEERGRGREGISRRSPCRAPPSVPAVPVWGDSPPPPPTRSAEVGKIEAALRLAEEEEGSLRMMGNRGRHVHGQRLTSHDLLFPREEMEGEEEDLASLEGDIELMDPAVVIARIKARLGMAGGGTISPLHPHLHPSASRLPFTSPLLRTLQDPQSSLFPAHVSIRRTEPLSNTQPQAEGPAPASSFPSHAAASRQTVAVPPPPFVDPPFFPSGEDPSFFPPRRDFLGVGLEQNAGEEEDDYSFRRATAMSPQREFQVPEGQRDVLETPFSPSQGGDLHAERARRALASRGPAPPVPLRDPLARAPSPSPAQHANASSATPLPSPVVDSRSVLSGTAAGAERDGGPWGDYDKEVEHPFVRPQEGREGVRVPIPVPSLSPVSQIQVRPEPNREETETPSHSPAGRHTLSPPALRPSTVSPDHLPRAPAPTQHPTDTLPIRPPSPSPGSATTLNPIPHLPPQLEESRSAGGAGNDPRAELRSSDSESHQIPLREAPFHPPSPQADRPNSSVSPARIAEVRQLLFGGECVASPAGRLEVGADAELETEEVVGRSGEERVDAETVFLKRDAQVQVDEKRFFCRVSGGAEFDSALPLIVWQRRSAVDERLLRRVVDESESGGVEGPHRRGGGERRASQNDVTEAVAVGREDGAVEESRRESLLSLSYSLSASFVPDRDTGEQEAPEMAAPLGWMREDKRGLQDFHPVWGGNREAGGGRRGVCRNGDEENRQRVREAGMSTQKELLPSDKTRGVSVSPPWEVRCGEVAAYSPEGVSRIHSQREQQQGENEHETAFERQAAGTKRVDVPPQAVHFASASDLRSPSPQRGGRVGTHTQQAPQAHQPRAASAPPRGRSAGVAPLSPAPVLVVERRSLEEERGREDERRAHRGRGSRREWIRRGGGGTAVRFPSSHPPDQSLLQVPQPSVNRSRQLQRLVGTRSSTGWSDTPMVDHLDFPGSDYDNERGEGERPESAHRGRQSALSPQPALASQPGGRVGGLGGEEGVAMSGVAGRLSARVRRDVLEEEAEEREAAETLLIETSADRDGGRLEAMVAESYEHERSRAEARYFRLLAPLFAS</sequence>
<evidence type="ECO:0000313" key="2">
    <source>
        <dbReference type="EMBL" id="CEM43945.1"/>
    </source>
</evidence>
<feature type="compositionally biased region" description="Pro residues" evidence="1">
    <location>
        <begin position="713"/>
        <end position="724"/>
    </location>
</feature>
<feature type="compositionally biased region" description="Basic and acidic residues" evidence="1">
    <location>
        <begin position="141"/>
        <end position="151"/>
    </location>
</feature>
<dbReference type="VEuPathDB" id="CryptoDB:Cvel_27942"/>
<feature type="region of interest" description="Disordered" evidence="1">
    <location>
        <begin position="683"/>
        <end position="1024"/>
    </location>
</feature>
<feature type="compositionally biased region" description="Polar residues" evidence="1">
    <location>
        <begin position="126"/>
        <end position="139"/>
    </location>
</feature>
<feature type="compositionally biased region" description="Basic and acidic residues" evidence="1">
    <location>
        <begin position="344"/>
        <end position="377"/>
    </location>
</feature>
<feature type="compositionally biased region" description="Basic and acidic residues" evidence="1">
    <location>
        <begin position="1232"/>
        <end position="1243"/>
    </location>
</feature>
<feature type="compositionally biased region" description="Basic and acidic residues" evidence="1">
    <location>
        <begin position="1376"/>
        <end position="1392"/>
    </location>
</feature>
<feature type="region of interest" description="Disordered" evidence="1">
    <location>
        <begin position="1125"/>
        <end position="1149"/>
    </location>
</feature>
<feature type="compositionally biased region" description="Polar residues" evidence="1">
    <location>
        <begin position="823"/>
        <end position="834"/>
    </location>
</feature>
<feature type="compositionally biased region" description="Low complexity" evidence="1">
    <location>
        <begin position="888"/>
        <end position="900"/>
    </location>
</feature>
<feature type="region of interest" description="Disordered" evidence="1">
    <location>
        <begin position="1"/>
        <end position="45"/>
    </location>
</feature>
<feature type="compositionally biased region" description="Basic and acidic residues" evidence="1">
    <location>
        <begin position="490"/>
        <end position="527"/>
    </location>
</feature>